<organism evidence="1 2">
    <name type="scientific">Cuscuta epithymum</name>
    <dbReference type="NCBI Taxonomy" id="186058"/>
    <lineage>
        <taxon>Eukaryota</taxon>
        <taxon>Viridiplantae</taxon>
        <taxon>Streptophyta</taxon>
        <taxon>Embryophyta</taxon>
        <taxon>Tracheophyta</taxon>
        <taxon>Spermatophyta</taxon>
        <taxon>Magnoliopsida</taxon>
        <taxon>eudicotyledons</taxon>
        <taxon>Gunneridae</taxon>
        <taxon>Pentapetalae</taxon>
        <taxon>asterids</taxon>
        <taxon>lamiids</taxon>
        <taxon>Solanales</taxon>
        <taxon>Convolvulaceae</taxon>
        <taxon>Cuscuteae</taxon>
        <taxon>Cuscuta</taxon>
        <taxon>Cuscuta subgen. Cuscuta</taxon>
    </lineage>
</organism>
<proteinExistence type="predicted"/>
<dbReference type="AlphaFoldDB" id="A0AAV0EZP3"/>
<protein>
    <submittedName>
        <fullName evidence="1">Uncharacterized protein</fullName>
    </submittedName>
</protein>
<dbReference type="Proteomes" id="UP001152523">
    <property type="component" value="Unassembled WGS sequence"/>
</dbReference>
<comment type="caution">
    <text evidence="1">The sequence shown here is derived from an EMBL/GenBank/DDBJ whole genome shotgun (WGS) entry which is preliminary data.</text>
</comment>
<evidence type="ECO:0000313" key="1">
    <source>
        <dbReference type="EMBL" id="CAH9128626.1"/>
    </source>
</evidence>
<evidence type="ECO:0000313" key="2">
    <source>
        <dbReference type="Proteomes" id="UP001152523"/>
    </source>
</evidence>
<sequence>MVGAAEQRQPEGIVFDGKSAELRSAHLLSPKPPLMAELIWPEVELQQQQGKTALISEVDLSTATTSVRCSGLMKKPWLG</sequence>
<gene>
    <name evidence="1" type="ORF">CEPIT_LOCUS29221</name>
</gene>
<name>A0AAV0EZP3_9ASTE</name>
<keyword evidence="2" id="KW-1185">Reference proteome</keyword>
<accession>A0AAV0EZP3</accession>
<dbReference type="EMBL" id="CAMAPF010000950">
    <property type="protein sequence ID" value="CAH9128626.1"/>
    <property type="molecule type" value="Genomic_DNA"/>
</dbReference>
<reference evidence="1" key="1">
    <citation type="submission" date="2022-07" db="EMBL/GenBank/DDBJ databases">
        <authorList>
            <person name="Macas J."/>
            <person name="Novak P."/>
            <person name="Neumann P."/>
        </authorList>
    </citation>
    <scope>NUCLEOTIDE SEQUENCE</scope>
</reference>